<keyword evidence="2" id="KW-1185">Reference proteome</keyword>
<comment type="caution">
    <text evidence="1">The sequence shown here is derived from an EMBL/GenBank/DDBJ whole genome shotgun (WGS) entry which is preliminary data.</text>
</comment>
<dbReference type="RefSeq" id="WP_133875681.1">
    <property type="nucleotide sequence ID" value="NZ_BOMD01000024.1"/>
</dbReference>
<proteinExistence type="predicted"/>
<organism evidence="1 2">
    <name type="scientific">Paractinoplanes brasiliensis</name>
    <dbReference type="NCBI Taxonomy" id="52695"/>
    <lineage>
        <taxon>Bacteria</taxon>
        <taxon>Bacillati</taxon>
        <taxon>Actinomycetota</taxon>
        <taxon>Actinomycetes</taxon>
        <taxon>Micromonosporales</taxon>
        <taxon>Micromonosporaceae</taxon>
        <taxon>Paractinoplanes</taxon>
    </lineage>
</organism>
<gene>
    <name evidence="1" type="ORF">C8E87_5428</name>
</gene>
<dbReference type="EMBL" id="SNWR01000001">
    <property type="protein sequence ID" value="TDO41690.1"/>
    <property type="molecule type" value="Genomic_DNA"/>
</dbReference>
<dbReference type="Proteomes" id="UP000294901">
    <property type="component" value="Unassembled WGS sequence"/>
</dbReference>
<accession>A0A4R6JXZ9</accession>
<sequence>MGTSAVIAFESARSYAWNGAWILRRTAFDFPKPRPLPAPRRRIWQRDFSRAGEMRTPVRRQWARSARRDYRRRWR</sequence>
<name>A0A4R6JXZ9_9ACTN</name>
<evidence type="ECO:0000313" key="2">
    <source>
        <dbReference type="Proteomes" id="UP000294901"/>
    </source>
</evidence>
<evidence type="ECO:0000313" key="1">
    <source>
        <dbReference type="EMBL" id="TDO41690.1"/>
    </source>
</evidence>
<reference evidence="1 2" key="1">
    <citation type="submission" date="2019-03" db="EMBL/GenBank/DDBJ databases">
        <title>Sequencing the genomes of 1000 actinobacteria strains.</title>
        <authorList>
            <person name="Klenk H.-P."/>
        </authorList>
    </citation>
    <scope>NUCLEOTIDE SEQUENCE [LARGE SCALE GENOMIC DNA]</scope>
    <source>
        <strain evidence="1 2">DSM 43805</strain>
    </source>
</reference>
<dbReference type="AlphaFoldDB" id="A0A4R6JXZ9"/>
<protein>
    <submittedName>
        <fullName evidence="1">Uncharacterized protein</fullName>
    </submittedName>
</protein>